<dbReference type="EMBL" id="JACAZI010000003">
    <property type="protein sequence ID" value="KAF7364522.1"/>
    <property type="molecule type" value="Genomic_DNA"/>
</dbReference>
<feature type="region of interest" description="Disordered" evidence="11">
    <location>
        <begin position="1116"/>
        <end position="1151"/>
    </location>
</feature>
<feature type="compositionally biased region" description="Basic and acidic residues" evidence="11">
    <location>
        <begin position="1136"/>
        <end position="1147"/>
    </location>
</feature>
<feature type="region of interest" description="Disordered" evidence="11">
    <location>
        <begin position="1"/>
        <end position="122"/>
    </location>
</feature>
<name>A0A8H6YTD5_9AGAR</name>
<keyword evidence="16" id="KW-1185">Reference proteome</keyword>
<dbReference type="PANTHER" id="PTHR47835">
    <property type="entry name" value="HFM1, ATP DEPENDENT DNA HELICASE HOMOLOG"/>
    <property type="match status" value="1"/>
</dbReference>
<keyword evidence="3" id="KW-0378">Hydrolase</keyword>
<dbReference type="GO" id="GO:0051321">
    <property type="term" value="P:meiotic cell cycle"/>
    <property type="evidence" value="ECO:0007669"/>
    <property type="project" value="UniProtKB-KW"/>
</dbReference>
<dbReference type="InterPro" id="IPR036388">
    <property type="entry name" value="WH-like_DNA-bd_sf"/>
</dbReference>
<dbReference type="InterPro" id="IPR014001">
    <property type="entry name" value="Helicase_ATP-bd"/>
</dbReference>
<evidence type="ECO:0000256" key="3">
    <source>
        <dbReference type="ARBA" id="ARBA00022801"/>
    </source>
</evidence>
<feature type="domain" description="Helicase C-terminal" evidence="13">
    <location>
        <begin position="381"/>
        <end position="490"/>
    </location>
</feature>
<evidence type="ECO:0000313" key="16">
    <source>
        <dbReference type="Proteomes" id="UP000620124"/>
    </source>
</evidence>
<dbReference type="Pfam" id="PF00270">
    <property type="entry name" value="DEAD"/>
    <property type="match status" value="2"/>
</dbReference>
<dbReference type="InterPro" id="IPR027417">
    <property type="entry name" value="P-loop_NTPase"/>
</dbReference>
<dbReference type="SMART" id="SM00487">
    <property type="entry name" value="DEXDc"/>
    <property type="match status" value="1"/>
</dbReference>
<dbReference type="Gene3D" id="1.10.3380.10">
    <property type="entry name" value="Sec63 N-terminal domain-like domain"/>
    <property type="match status" value="1"/>
</dbReference>
<accession>A0A8H6YTD5</accession>
<evidence type="ECO:0000256" key="9">
    <source>
        <dbReference type="ARBA" id="ARBA00034808"/>
    </source>
</evidence>
<dbReference type="SUPFAM" id="SSF52540">
    <property type="entry name" value="P-loop containing nucleoside triphosphate hydrolases"/>
    <property type="match status" value="2"/>
</dbReference>
<evidence type="ECO:0000256" key="4">
    <source>
        <dbReference type="ARBA" id="ARBA00022806"/>
    </source>
</evidence>
<keyword evidence="7" id="KW-0469">Meiosis</keyword>
<evidence type="ECO:0000256" key="10">
    <source>
        <dbReference type="ARBA" id="ARBA00048988"/>
    </source>
</evidence>
<evidence type="ECO:0000259" key="14">
    <source>
        <dbReference type="SMART" id="SM00973"/>
    </source>
</evidence>
<protein>
    <recommendedName>
        <fullName evidence="9">DNA 3'-5' helicase</fullName>
        <ecNumber evidence="9">5.6.2.4</ecNumber>
    </recommendedName>
</protein>
<dbReference type="Proteomes" id="UP000620124">
    <property type="component" value="Unassembled WGS sequence"/>
</dbReference>
<reference evidence="15" key="1">
    <citation type="submission" date="2020-05" db="EMBL/GenBank/DDBJ databases">
        <title>Mycena genomes resolve the evolution of fungal bioluminescence.</title>
        <authorList>
            <person name="Tsai I.J."/>
        </authorList>
    </citation>
    <scope>NUCLEOTIDE SEQUENCE</scope>
    <source>
        <strain evidence="15">CCC161011</strain>
    </source>
</reference>
<dbReference type="FunFam" id="1.10.10.10:FF:000012">
    <property type="entry name" value="U5 small nuclear ribonucleoprotein helicase"/>
    <property type="match status" value="1"/>
</dbReference>
<keyword evidence="6" id="KW-0413">Isomerase</keyword>
<evidence type="ECO:0000313" key="15">
    <source>
        <dbReference type="EMBL" id="KAF7364522.1"/>
    </source>
</evidence>
<dbReference type="PANTHER" id="PTHR47835:SF3">
    <property type="entry name" value="HELICASE FOR MEIOSIS 1"/>
    <property type="match status" value="1"/>
</dbReference>
<comment type="caution">
    <text evidence="15">The sequence shown here is derived from an EMBL/GenBank/DDBJ whole genome shotgun (WGS) entry which is preliminary data.</text>
</comment>
<feature type="region of interest" description="Disordered" evidence="11">
    <location>
        <begin position="1023"/>
        <end position="1054"/>
    </location>
</feature>
<organism evidence="15 16">
    <name type="scientific">Mycena venus</name>
    <dbReference type="NCBI Taxonomy" id="2733690"/>
    <lineage>
        <taxon>Eukaryota</taxon>
        <taxon>Fungi</taxon>
        <taxon>Dikarya</taxon>
        <taxon>Basidiomycota</taxon>
        <taxon>Agaricomycotina</taxon>
        <taxon>Agaricomycetes</taxon>
        <taxon>Agaricomycetidae</taxon>
        <taxon>Agaricales</taxon>
        <taxon>Marasmiineae</taxon>
        <taxon>Mycenaceae</taxon>
        <taxon>Mycena</taxon>
    </lineage>
</organism>
<evidence type="ECO:0000256" key="11">
    <source>
        <dbReference type="SAM" id="MobiDB-lite"/>
    </source>
</evidence>
<keyword evidence="2" id="KW-0547">Nucleotide-binding</keyword>
<evidence type="ECO:0000259" key="13">
    <source>
        <dbReference type="SMART" id="SM00490"/>
    </source>
</evidence>
<dbReference type="Pfam" id="PF23445">
    <property type="entry name" value="WHD_SNRNP200"/>
    <property type="match status" value="1"/>
</dbReference>
<dbReference type="InterPro" id="IPR011545">
    <property type="entry name" value="DEAD/DEAH_box_helicase_dom"/>
</dbReference>
<evidence type="ECO:0000256" key="5">
    <source>
        <dbReference type="ARBA" id="ARBA00022840"/>
    </source>
</evidence>
<feature type="domain" description="SEC63" evidence="14">
    <location>
        <begin position="611"/>
        <end position="906"/>
    </location>
</feature>
<feature type="domain" description="Helicase ATP-binding" evidence="12">
    <location>
        <begin position="141"/>
        <end position="295"/>
    </location>
</feature>
<keyword evidence="5" id="KW-0067">ATP-binding</keyword>
<dbReference type="GO" id="GO:0043138">
    <property type="term" value="F:3'-5' DNA helicase activity"/>
    <property type="evidence" value="ECO:0007669"/>
    <property type="project" value="UniProtKB-EC"/>
</dbReference>
<proteinExistence type="inferred from homology"/>
<dbReference type="InterPro" id="IPR004179">
    <property type="entry name" value="Sec63-dom"/>
</dbReference>
<evidence type="ECO:0000256" key="7">
    <source>
        <dbReference type="ARBA" id="ARBA00023254"/>
    </source>
</evidence>
<comment type="catalytic activity">
    <reaction evidence="10">
        <text>ATP + H2O = ADP + phosphate + H(+)</text>
        <dbReference type="Rhea" id="RHEA:13065"/>
        <dbReference type="ChEBI" id="CHEBI:15377"/>
        <dbReference type="ChEBI" id="CHEBI:15378"/>
        <dbReference type="ChEBI" id="CHEBI:30616"/>
        <dbReference type="ChEBI" id="CHEBI:43474"/>
        <dbReference type="ChEBI" id="CHEBI:456216"/>
        <dbReference type="EC" id="5.6.2.4"/>
    </reaction>
</comment>
<dbReference type="InterPro" id="IPR052247">
    <property type="entry name" value="Meiotic_Crossover_Helicase"/>
</dbReference>
<gene>
    <name evidence="15" type="ORF">MVEN_00321100</name>
</gene>
<comment type="catalytic activity">
    <reaction evidence="8">
        <text>Couples ATP hydrolysis with the unwinding of duplex DNA by translocating in the 3'-5' direction.</text>
        <dbReference type="EC" id="5.6.2.4"/>
    </reaction>
</comment>
<dbReference type="SMART" id="SM00973">
    <property type="entry name" value="Sec63"/>
    <property type="match status" value="1"/>
</dbReference>
<dbReference type="GO" id="GO:0016787">
    <property type="term" value="F:hydrolase activity"/>
    <property type="evidence" value="ECO:0007669"/>
    <property type="project" value="UniProtKB-KW"/>
</dbReference>
<dbReference type="Gene3D" id="1.10.10.10">
    <property type="entry name" value="Winged helix-like DNA-binding domain superfamily/Winged helix DNA-binding domain"/>
    <property type="match status" value="1"/>
</dbReference>
<dbReference type="SMART" id="SM00490">
    <property type="entry name" value="HELICc"/>
    <property type="match status" value="1"/>
</dbReference>
<feature type="compositionally biased region" description="Polar residues" evidence="11">
    <location>
        <begin position="88"/>
        <end position="105"/>
    </location>
</feature>
<dbReference type="InterPro" id="IPR057842">
    <property type="entry name" value="WH_MER3"/>
</dbReference>
<evidence type="ECO:0000256" key="2">
    <source>
        <dbReference type="ARBA" id="ARBA00022741"/>
    </source>
</evidence>
<evidence type="ECO:0000256" key="8">
    <source>
        <dbReference type="ARBA" id="ARBA00034617"/>
    </source>
</evidence>
<dbReference type="CDD" id="cd18795">
    <property type="entry name" value="SF2_C_Ski2"/>
    <property type="match status" value="1"/>
</dbReference>
<dbReference type="Pfam" id="PF02889">
    <property type="entry name" value="Sec63"/>
    <property type="match status" value="1"/>
</dbReference>
<dbReference type="InterPro" id="IPR001650">
    <property type="entry name" value="Helicase_C-like"/>
</dbReference>
<dbReference type="GO" id="GO:0005524">
    <property type="term" value="F:ATP binding"/>
    <property type="evidence" value="ECO:0007669"/>
    <property type="project" value="UniProtKB-KW"/>
</dbReference>
<feature type="compositionally biased region" description="Polar residues" evidence="11">
    <location>
        <begin position="1"/>
        <end position="10"/>
    </location>
</feature>
<evidence type="ECO:0000256" key="6">
    <source>
        <dbReference type="ARBA" id="ARBA00023235"/>
    </source>
</evidence>
<keyword evidence="4 15" id="KW-0347">Helicase</keyword>
<evidence type="ECO:0000259" key="12">
    <source>
        <dbReference type="SMART" id="SM00487"/>
    </source>
</evidence>
<comment type="similarity">
    <text evidence="1">Belongs to the helicase family. SKI2 subfamily.</text>
</comment>
<dbReference type="Gene3D" id="3.40.50.300">
    <property type="entry name" value="P-loop containing nucleotide triphosphate hydrolases"/>
    <property type="match status" value="3"/>
</dbReference>
<sequence>MSYAHYQTPNDKADDFDSGYKPTAFRASANGHASEVFYHADETEPNSSPGPAQIRSMYDLGKISESEEEYDDDFSGYSDTAAMPRQPAQYQPHSARQWHGNNSRSLAPLPPPNRVSNPRNSSGIRFRPVSELSDIYRSIFKFAVFNGVQSSCFDTVVKSDENMVISAPTGSGKTVLFELAIVRMLEQAKESGESVKCVYIAPTKGEKWDSLTRNWGSHGQILSQIQLFLVDEVHILSETRGSTLEVIISRMKTRCSAVRFVLVSATVPNIQDIAFWIGNNRRDDAATVFEFGEEFRPCKLTRHVVGVPRQRGDNDFSFARKLDFKLFAVLQAHSVGKPILVFVSTRKGVVQTAEQLKNDYAEAEKMRRHLPWSHPNRIEHVFHEKKLGELAPFGIGFHHAGLTIDDRRTVEDLYLKGILRVVVATSVRLSLDPLAVNKPKHMILQTLAVGVNLPAHTVVIKGVKIFQNNASAEYSDLDVMQMLGRAGRPQFDRDGIAIILCETELESAYRELVQGKTIIESTLHTNLSEHINSEIGLGTITNIRSAKEWLRGSFLFQRIQKNPSHYAFGKGMIESWEESVDDMVVQSVERLREAKLIAEAEVGDKSGALVSTEFGDIMSKFYIRQSTMSLILALPERPTLRGILEVISASEELAETKLRTSEKSAYNKLRKHNDIRFEVKKVEKTSDKVFLLIQAVLGGISLNSQEYKSPDSQPNLEAFSVFKHIPRITKVNDFQAVVEVAIVKKRGAQLKFGLELAWEDRPVVLRQIESIGEKSVKLLNRRPPFGHEVLACVKELPQYTLAVKEIGISSHGGKNPVKVELSITCGLAVEQLDGLKGKNLQRSHSNDCDNDFDFRFGDDRFPKDTALKDPRSFEIIAELTKPSQSVVVYITSESIAGVTVTETYKPKVAYNEYPTRDTRPPTALDLDLEGLEDDPDFWNMNVDEHGDEIPEPPVVRDPVIWDISTPRDKKAGTRAPKSAVRDIIEIPDTPPTPQKLPNGHYKCNHSCKDKTKCRHLCCREGLTEPPKQRKKPIEASRSSKAEAPSKKLKKRSNHTMETLETLHRRTTVSLKLPEGGRLKLAPASEPKRKQRLPVNLNLALAELSDGKPATSYAVIDLDDENDLPKPHVIPKPQESTTKRREPSRETDYSDSEMDAIIPKAPLDRMEDMIDYTILSPSPLKRDTTKEVHKALPLKPFLPQKRDLSLEQALPPPKRSRFEIGKSHSSSSLVGTPERIKVVGKHSPLFLESSGANDDHLEPDDFNDNEGYAEYSEGYVEYSDFTPAWPSDNEPHATNDISITHHALIQNSIAVGKTQRFSSPVDTSEPTKTGFQAAGKHLPLFLKPSHVDDDDSEPHDFRCGKDYGKYACDTWPTTPVLKTASTNKPMTTSDISIPHPTLIQNSIPKTAQIAAVFPFDGENRTLPFEEEDEGRGMEGQNGDIREFENWLNSGAVEIVGRTGR</sequence>
<evidence type="ECO:0000256" key="1">
    <source>
        <dbReference type="ARBA" id="ARBA00010140"/>
    </source>
</evidence>
<feature type="compositionally biased region" description="Basic and acidic residues" evidence="11">
    <location>
        <begin position="1031"/>
        <end position="1045"/>
    </location>
</feature>
<dbReference type="InterPro" id="IPR036390">
    <property type="entry name" value="WH_DNA-bd_sf"/>
</dbReference>
<dbReference type="OrthoDB" id="5575at2759"/>
<dbReference type="SUPFAM" id="SSF46785">
    <property type="entry name" value="Winged helix' DNA-binding domain"/>
    <property type="match status" value="1"/>
</dbReference>
<dbReference type="SUPFAM" id="SSF158702">
    <property type="entry name" value="Sec63 N-terminal domain-like"/>
    <property type="match status" value="1"/>
</dbReference>
<dbReference type="GO" id="GO:0003676">
    <property type="term" value="F:nucleic acid binding"/>
    <property type="evidence" value="ECO:0007669"/>
    <property type="project" value="InterPro"/>
</dbReference>
<dbReference type="EC" id="5.6.2.4" evidence="9"/>